<dbReference type="InterPro" id="IPR000673">
    <property type="entry name" value="Sig_transdc_resp-reg_Me-estase"/>
</dbReference>
<dbReference type="PANTHER" id="PTHR42872:SF3">
    <property type="entry name" value="PROTEIN-GLUTAMATE METHYLESTERASE_PROTEIN-GLUTAMINE GLUTAMINASE 1"/>
    <property type="match status" value="1"/>
</dbReference>
<dbReference type="SUPFAM" id="SSF52738">
    <property type="entry name" value="Methylesterase CheB, C-terminal domain"/>
    <property type="match status" value="1"/>
</dbReference>
<protein>
    <recommendedName>
        <fullName evidence="3">Protein-glutamate methylesterase/protein-glutamine glutaminase</fullName>
        <ecNumber evidence="3">3.1.1.61</ecNumber>
        <ecNumber evidence="3">3.5.1.44</ecNumber>
    </recommendedName>
</protein>
<feature type="active site" evidence="3 4">
    <location>
        <position position="166"/>
    </location>
</feature>
<dbReference type="PANTHER" id="PTHR42872">
    <property type="entry name" value="PROTEIN-GLUTAMATE METHYLESTERASE/PROTEIN-GLUTAMINE GLUTAMINASE"/>
    <property type="match status" value="1"/>
</dbReference>
<feature type="active site" evidence="3 4">
    <location>
        <position position="193"/>
    </location>
</feature>
<dbReference type="PROSITE" id="PS50122">
    <property type="entry name" value="CHEB"/>
    <property type="match status" value="1"/>
</dbReference>
<dbReference type="RefSeq" id="WP_170147901.1">
    <property type="nucleotide sequence ID" value="NZ_QREG01000004.1"/>
</dbReference>
<dbReference type="InterPro" id="IPR001789">
    <property type="entry name" value="Sig_transdc_resp-reg_receiver"/>
</dbReference>
<proteinExistence type="inferred from homology"/>
<comment type="function">
    <text evidence="3">Involved in chemotaxis. Part of a chemotaxis signal transduction system that modulates chemotaxis in response to various stimuli. Catalyzes the demethylation of specific methylglutamate residues introduced into the chemoreceptors (methyl-accepting chemotaxis proteins or MCP) by CheR. Also mediates the irreversible deamidation of specific glutamine residues to glutamic acid.</text>
</comment>
<sequence>MAKKISILVVDDSAFLRLLINDLLSKEEDLEVVGTATDGREAVKQTLALKPDIVLLDMNMGDYDGMFAVEQIMEKLPTPILILSSVGNTNLHQIFDALELGAVDYINKPVKGGSKLREITTELVAAVKRVAKARPRTTPVNRDGLNELHHTFDDSPNYDVIVIGASTGGPTAVEKVLLSLPANLNVPLVIGQHMPPNFILSFAARLDHMSPLRIVVGRPGMEPKPGMVIIAPGDGNMILEKRDQQVLVGFSDRDYPEYNHPSINALMYSVAEIYGPKALGVLLTGMGKDGVKGLKMIRNKGGKTIAQDEESSVIYGMPKLAYETGAAEVVMHVKEIGGYLVNCL</sequence>
<dbReference type="EC" id="3.5.1.44" evidence="3"/>
<name>A0A3D9L4U7_MARFU</name>
<dbReference type="Pfam" id="PF00072">
    <property type="entry name" value="Response_reg"/>
    <property type="match status" value="1"/>
</dbReference>
<comment type="similarity">
    <text evidence="3">Belongs to the CheB family.</text>
</comment>
<feature type="active site" evidence="3 4">
    <location>
        <position position="289"/>
    </location>
</feature>
<dbReference type="PROSITE" id="PS50110">
    <property type="entry name" value="RESPONSE_REGULATORY"/>
    <property type="match status" value="1"/>
</dbReference>
<dbReference type="InterPro" id="IPR011006">
    <property type="entry name" value="CheY-like_superfamily"/>
</dbReference>
<comment type="subcellular location">
    <subcellularLocation>
        <location evidence="3">Cytoplasm</location>
    </subcellularLocation>
</comment>
<dbReference type="EMBL" id="QREG01000004">
    <property type="protein sequence ID" value="REE01002.1"/>
    <property type="molecule type" value="Genomic_DNA"/>
</dbReference>
<comment type="catalytic activity">
    <reaction evidence="2 3">
        <text>[protein]-L-glutamate 5-O-methyl ester + H2O = L-glutamyl-[protein] + methanol + H(+)</text>
        <dbReference type="Rhea" id="RHEA:23236"/>
        <dbReference type="Rhea" id="RHEA-COMP:10208"/>
        <dbReference type="Rhea" id="RHEA-COMP:10311"/>
        <dbReference type="ChEBI" id="CHEBI:15377"/>
        <dbReference type="ChEBI" id="CHEBI:15378"/>
        <dbReference type="ChEBI" id="CHEBI:17790"/>
        <dbReference type="ChEBI" id="CHEBI:29973"/>
        <dbReference type="ChEBI" id="CHEBI:82795"/>
        <dbReference type="EC" id="3.1.1.61"/>
    </reaction>
</comment>
<dbReference type="Gene3D" id="3.40.50.2300">
    <property type="match status" value="1"/>
</dbReference>
<dbReference type="Gene3D" id="3.40.50.180">
    <property type="entry name" value="Methylesterase CheB, C-terminal domain"/>
    <property type="match status" value="1"/>
</dbReference>
<evidence type="ECO:0000259" key="6">
    <source>
        <dbReference type="PROSITE" id="PS50110"/>
    </source>
</evidence>
<keyword evidence="3 4" id="KW-0145">Chemotaxis</keyword>
<dbReference type="GO" id="GO:0000156">
    <property type="term" value="F:phosphorelay response regulator activity"/>
    <property type="evidence" value="ECO:0007669"/>
    <property type="project" value="InterPro"/>
</dbReference>
<evidence type="ECO:0000256" key="4">
    <source>
        <dbReference type="PROSITE-ProRule" id="PRU00050"/>
    </source>
</evidence>
<keyword evidence="3" id="KW-0963">Cytoplasm</keyword>
<evidence type="ECO:0000313" key="8">
    <source>
        <dbReference type="EMBL" id="REE01002.1"/>
    </source>
</evidence>
<comment type="caution">
    <text evidence="8">The sequence shown here is derived from an EMBL/GenBank/DDBJ whole genome shotgun (WGS) entry which is preliminary data.</text>
</comment>
<evidence type="ECO:0000313" key="9">
    <source>
        <dbReference type="Proteomes" id="UP000256779"/>
    </source>
</evidence>
<dbReference type="AlphaFoldDB" id="A0A3D9L4U7"/>
<keyword evidence="9" id="KW-1185">Reference proteome</keyword>
<evidence type="ECO:0000256" key="1">
    <source>
        <dbReference type="ARBA" id="ARBA00022801"/>
    </source>
</evidence>
<feature type="domain" description="Response regulatory" evidence="6">
    <location>
        <begin position="6"/>
        <end position="123"/>
    </location>
</feature>
<dbReference type="EC" id="3.1.1.61" evidence="3"/>
<evidence type="ECO:0000256" key="3">
    <source>
        <dbReference type="HAMAP-Rule" id="MF_00099"/>
    </source>
</evidence>
<evidence type="ECO:0000256" key="2">
    <source>
        <dbReference type="ARBA" id="ARBA00048267"/>
    </source>
</evidence>
<organism evidence="8 9">
    <name type="scientific">Marinoscillum furvescens DSM 4134</name>
    <dbReference type="NCBI Taxonomy" id="1122208"/>
    <lineage>
        <taxon>Bacteria</taxon>
        <taxon>Pseudomonadati</taxon>
        <taxon>Bacteroidota</taxon>
        <taxon>Cytophagia</taxon>
        <taxon>Cytophagales</taxon>
        <taxon>Reichenbachiellaceae</taxon>
        <taxon>Marinoscillum</taxon>
    </lineage>
</organism>
<dbReference type="Pfam" id="PF01339">
    <property type="entry name" value="CheB_methylest"/>
    <property type="match status" value="1"/>
</dbReference>
<comment type="PTM">
    <text evidence="3">Phosphorylated by CheA. Phosphorylation of the N-terminal regulatory domain activates the methylesterase activity.</text>
</comment>
<feature type="modified residue" description="4-aspartylphosphate" evidence="3 5">
    <location>
        <position position="57"/>
    </location>
</feature>
<dbReference type="CDD" id="cd16432">
    <property type="entry name" value="CheB_Rec"/>
    <property type="match status" value="1"/>
</dbReference>
<dbReference type="GO" id="GO:0050568">
    <property type="term" value="F:protein-glutamine glutaminase activity"/>
    <property type="evidence" value="ECO:0007669"/>
    <property type="project" value="UniProtKB-UniRule"/>
</dbReference>
<dbReference type="HAMAP" id="MF_00099">
    <property type="entry name" value="CheB_chemtxs"/>
    <property type="match status" value="1"/>
</dbReference>
<dbReference type="InterPro" id="IPR035909">
    <property type="entry name" value="CheB_C"/>
</dbReference>
<dbReference type="CDD" id="cd17541">
    <property type="entry name" value="REC_CheB-like"/>
    <property type="match status" value="1"/>
</dbReference>
<reference evidence="8 9" key="1">
    <citation type="submission" date="2018-07" db="EMBL/GenBank/DDBJ databases">
        <title>Genomic Encyclopedia of Type Strains, Phase IV (KMG-IV): sequencing the most valuable type-strain genomes for metagenomic binning, comparative biology and taxonomic classification.</title>
        <authorList>
            <person name="Goeker M."/>
        </authorList>
    </citation>
    <scope>NUCLEOTIDE SEQUENCE [LARGE SCALE GENOMIC DNA]</scope>
    <source>
        <strain evidence="8 9">DSM 4134</strain>
    </source>
</reference>
<dbReference type="SUPFAM" id="SSF52172">
    <property type="entry name" value="CheY-like"/>
    <property type="match status" value="1"/>
</dbReference>
<feature type="domain" description="CheB-type methylesterase" evidence="7">
    <location>
        <begin position="154"/>
        <end position="344"/>
    </location>
</feature>
<accession>A0A3D9L4U7</accession>
<dbReference type="SMART" id="SM00448">
    <property type="entry name" value="REC"/>
    <property type="match status" value="1"/>
</dbReference>
<dbReference type="NCBIfam" id="NF001965">
    <property type="entry name" value="PRK00742.1"/>
    <property type="match status" value="1"/>
</dbReference>
<evidence type="ECO:0000256" key="5">
    <source>
        <dbReference type="PROSITE-ProRule" id="PRU00169"/>
    </source>
</evidence>
<gene>
    <name evidence="3" type="primary">cheB</name>
    <name evidence="8" type="ORF">C7460_10421</name>
</gene>
<dbReference type="InterPro" id="IPR008248">
    <property type="entry name" value="CheB-like"/>
</dbReference>
<evidence type="ECO:0000259" key="7">
    <source>
        <dbReference type="PROSITE" id="PS50122"/>
    </source>
</evidence>
<comment type="domain">
    <text evidence="3">Contains a C-terminal catalytic domain, and an N-terminal region which modulates catalytic activity.</text>
</comment>
<keyword evidence="1 3" id="KW-0378">Hydrolase</keyword>
<keyword evidence="3 5" id="KW-0597">Phosphoprotein</keyword>
<dbReference type="GO" id="GO:0006935">
    <property type="term" value="P:chemotaxis"/>
    <property type="evidence" value="ECO:0007669"/>
    <property type="project" value="UniProtKB-UniRule"/>
</dbReference>
<dbReference type="Proteomes" id="UP000256779">
    <property type="component" value="Unassembled WGS sequence"/>
</dbReference>
<comment type="catalytic activity">
    <reaction evidence="3">
        <text>L-glutaminyl-[protein] + H2O = L-glutamyl-[protein] + NH4(+)</text>
        <dbReference type="Rhea" id="RHEA:16441"/>
        <dbReference type="Rhea" id="RHEA-COMP:10207"/>
        <dbReference type="Rhea" id="RHEA-COMP:10208"/>
        <dbReference type="ChEBI" id="CHEBI:15377"/>
        <dbReference type="ChEBI" id="CHEBI:28938"/>
        <dbReference type="ChEBI" id="CHEBI:29973"/>
        <dbReference type="ChEBI" id="CHEBI:30011"/>
        <dbReference type="EC" id="3.5.1.44"/>
    </reaction>
</comment>
<dbReference type="GO" id="GO:0008984">
    <property type="term" value="F:protein-glutamate methylesterase activity"/>
    <property type="evidence" value="ECO:0007669"/>
    <property type="project" value="UniProtKB-UniRule"/>
</dbReference>
<dbReference type="GO" id="GO:0005737">
    <property type="term" value="C:cytoplasm"/>
    <property type="evidence" value="ECO:0007669"/>
    <property type="project" value="UniProtKB-SubCell"/>
</dbReference>
<dbReference type="PIRSF" id="PIRSF000876">
    <property type="entry name" value="RR_chemtxs_CheB"/>
    <property type="match status" value="1"/>
</dbReference>